<reference evidence="1 2" key="1">
    <citation type="journal article" date="2021" name="J. Hered.">
        <title>A chromosome-level genome assembly of the parasitoid wasp, Cotesia glomerata (Hymenoptera: Braconidae).</title>
        <authorList>
            <person name="Pinto B.J."/>
            <person name="Weis J.J."/>
            <person name="Gamble T."/>
            <person name="Ode P.J."/>
            <person name="Paul R."/>
            <person name="Zaspel J.M."/>
        </authorList>
    </citation>
    <scope>NUCLEOTIDE SEQUENCE [LARGE SCALE GENOMIC DNA]</scope>
    <source>
        <strain evidence="1">CgM1</strain>
    </source>
</reference>
<organism evidence="1 2">
    <name type="scientific">Cotesia glomerata</name>
    <name type="common">Lepidopteran parasitic wasp</name>
    <name type="synonym">Apanteles glomeratus</name>
    <dbReference type="NCBI Taxonomy" id="32391"/>
    <lineage>
        <taxon>Eukaryota</taxon>
        <taxon>Metazoa</taxon>
        <taxon>Ecdysozoa</taxon>
        <taxon>Arthropoda</taxon>
        <taxon>Hexapoda</taxon>
        <taxon>Insecta</taxon>
        <taxon>Pterygota</taxon>
        <taxon>Neoptera</taxon>
        <taxon>Endopterygota</taxon>
        <taxon>Hymenoptera</taxon>
        <taxon>Apocrita</taxon>
        <taxon>Ichneumonoidea</taxon>
        <taxon>Braconidae</taxon>
        <taxon>Microgastrinae</taxon>
        <taxon>Cotesia</taxon>
    </lineage>
</organism>
<sequence length="93" mass="10921">MKWVIAMVNEERKEKRDKSQAAASICNRGSQWPFQQCSDIMGMADVVDVDFQTNRKSVYLLTKFYDRLDEVAMCLLGYRYPEIFPAKAKLREF</sequence>
<name>A0AAV7J049_COTGL</name>
<gene>
    <name evidence="1" type="ORF">KQX54_007925</name>
</gene>
<dbReference type="Proteomes" id="UP000826195">
    <property type="component" value="Unassembled WGS sequence"/>
</dbReference>
<comment type="caution">
    <text evidence="1">The sequence shown here is derived from an EMBL/GenBank/DDBJ whole genome shotgun (WGS) entry which is preliminary data.</text>
</comment>
<accession>A0AAV7J049</accession>
<proteinExistence type="predicted"/>
<keyword evidence="2" id="KW-1185">Reference proteome</keyword>
<dbReference type="EMBL" id="JAHXZJ010000002">
    <property type="protein sequence ID" value="KAH0563894.1"/>
    <property type="molecule type" value="Genomic_DNA"/>
</dbReference>
<evidence type="ECO:0000313" key="1">
    <source>
        <dbReference type="EMBL" id="KAH0563894.1"/>
    </source>
</evidence>
<protein>
    <submittedName>
        <fullName evidence="1">Uncharacterized protein</fullName>
    </submittedName>
</protein>
<evidence type="ECO:0000313" key="2">
    <source>
        <dbReference type="Proteomes" id="UP000826195"/>
    </source>
</evidence>
<dbReference type="AlphaFoldDB" id="A0AAV7J049"/>